<dbReference type="Gene3D" id="3.90.1410.10">
    <property type="entry name" value="set domain protein methyltransferase, domain 1"/>
    <property type="match status" value="1"/>
</dbReference>
<dbReference type="KEGG" id="ehx:EMIHUDRAFT_444878"/>
<keyword evidence="3" id="KW-1185">Reference proteome</keyword>
<dbReference type="AlphaFoldDB" id="A0A0D3J816"/>
<evidence type="ECO:0000313" key="3">
    <source>
        <dbReference type="Proteomes" id="UP000013827"/>
    </source>
</evidence>
<feature type="signal peptide" evidence="1">
    <location>
        <begin position="1"/>
        <end position="20"/>
    </location>
</feature>
<protein>
    <recommendedName>
        <fullName evidence="4">SET domain-containing protein</fullName>
    </recommendedName>
</protein>
<feature type="chain" id="PRO_5044200675" description="SET domain-containing protein" evidence="1">
    <location>
        <begin position="21"/>
        <end position="337"/>
    </location>
</feature>
<dbReference type="EnsemblProtists" id="EOD19651">
    <property type="protein sequence ID" value="EOD19651"/>
    <property type="gene ID" value="EMIHUDRAFT_444878"/>
</dbReference>
<evidence type="ECO:0008006" key="4">
    <source>
        <dbReference type="Google" id="ProtNLM"/>
    </source>
</evidence>
<evidence type="ECO:0000256" key="1">
    <source>
        <dbReference type="SAM" id="SignalP"/>
    </source>
</evidence>
<keyword evidence="1" id="KW-0732">Signal</keyword>
<reference evidence="2" key="2">
    <citation type="submission" date="2024-10" db="UniProtKB">
        <authorList>
            <consortium name="EnsemblProtists"/>
        </authorList>
    </citation>
    <scope>IDENTIFICATION</scope>
</reference>
<accession>A0A0D3J816</accession>
<proteinExistence type="predicted"/>
<name>A0A0D3J816_EMIH1</name>
<reference evidence="3" key="1">
    <citation type="journal article" date="2013" name="Nature">
        <title>Pan genome of the phytoplankton Emiliania underpins its global distribution.</title>
        <authorList>
            <person name="Read B.A."/>
            <person name="Kegel J."/>
            <person name="Klute M.J."/>
            <person name="Kuo A."/>
            <person name="Lefebvre S.C."/>
            <person name="Maumus F."/>
            <person name="Mayer C."/>
            <person name="Miller J."/>
            <person name="Monier A."/>
            <person name="Salamov A."/>
            <person name="Young J."/>
            <person name="Aguilar M."/>
            <person name="Claverie J.M."/>
            <person name="Frickenhaus S."/>
            <person name="Gonzalez K."/>
            <person name="Herman E.K."/>
            <person name="Lin Y.C."/>
            <person name="Napier J."/>
            <person name="Ogata H."/>
            <person name="Sarno A.F."/>
            <person name="Shmutz J."/>
            <person name="Schroeder D."/>
            <person name="de Vargas C."/>
            <person name="Verret F."/>
            <person name="von Dassow P."/>
            <person name="Valentin K."/>
            <person name="Van de Peer Y."/>
            <person name="Wheeler G."/>
            <person name="Dacks J.B."/>
            <person name="Delwiche C.F."/>
            <person name="Dyhrman S.T."/>
            <person name="Glockner G."/>
            <person name="John U."/>
            <person name="Richards T."/>
            <person name="Worden A.Z."/>
            <person name="Zhang X."/>
            <person name="Grigoriev I.V."/>
            <person name="Allen A.E."/>
            <person name="Bidle K."/>
            <person name="Borodovsky M."/>
            <person name="Bowler C."/>
            <person name="Brownlee C."/>
            <person name="Cock J.M."/>
            <person name="Elias M."/>
            <person name="Gladyshev V.N."/>
            <person name="Groth M."/>
            <person name="Guda C."/>
            <person name="Hadaegh A."/>
            <person name="Iglesias-Rodriguez M.D."/>
            <person name="Jenkins J."/>
            <person name="Jones B.M."/>
            <person name="Lawson T."/>
            <person name="Leese F."/>
            <person name="Lindquist E."/>
            <person name="Lobanov A."/>
            <person name="Lomsadze A."/>
            <person name="Malik S.B."/>
            <person name="Marsh M.E."/>
            <person name="Mackinder L."/>
            <person name="Mock T."/>
            <person name="Mueller-Roeber B."/>
            <person name="Pagarete A."/>
            <person name="Parker M."/>
            <person name="Probert I."/>
            <person name="Quesneville H."/>
            <person name="Raines C."/>
            <person name="Rensing S.A."/>
            <person name="Riano-Pachon D.M."/>
            <person name="Richier S."/>
            <person name="Rokitta S."/>
            <person name="Shiraiwa Y."/>
            <person name="Soanes D.M."/>
            <person name="van der Giezen M."/>
            <person name="Wahlund T.M."/>
            <person name="Williams B."/>
            <person name="Wilson W."/>
            <person name="Wolfe G."/>
            <person name="Wurch L.L."/>
        </authorList>
    </citation>
    <scope>NUCLEOTIDE SEQUENCE</scope>
</reference>
<dbReference type="GeneID" id="17265191"/>
<dbReference type="Proteomes" id="UP000013827">
    <property type="component" value="Unassembled WGS sequence"/>
</dbReference>
<dbReference type="RefSeq" id="XP_005772080.1">
    <property type="nucleotide sequence ID" value="XM_005772023.1"/>
</dbReference>
<organism evidence="2 3">
    <name type="scientific">Emiliania huxleyi (strain CCMP1516)</name>
    <dbReference type="NCBI Taxonomy" id="280463"/>
    <lineage>
        <taxon>Eukaryota</taxon>
        <taxon>Haptista</taxon>
        <taxon>Haptophyta</taxon>
        <taxon>Prymnesiophyceae</taxon>
        <taxon>Isochrysidales</taxon>
        <taxon>Noelaerhabdaceae</taxon>
        <taxon>Emiliania</taxon>
    </lineage>
</organism>
<evidence type="ECO:0000313" key="2">
    <source>
        <dbReference type="EnsemblProtists" id="EOD19651"/>
    </source>
</evidence>
<dbReference type="HOGENOM" id="CLU_824952_0_0_1"/>
<sequence>MGLLLALLPAAGAVTPLSTAVPGGVIAPKLSVRPPLPEERGKGGILAAAPISCMETIARIPRGLVLAPCDAARAAAAAGGRDPTWASELTAAALLAMHESGAEDEQAAALKEWVSSWEAGGWGDGADLGNDEVRWGPRDVTGSLLATGSDNDAAIYSKFRMPCHPVVHRAGLGLAALTRADKSAALAALQCRGSNFRAMQDPLAALVAAPTARQTGSPNERRRWDVADALSRVLSRATTLEAGEGGGEVFAVVPLHERLAHCGARGENTKLVGKDPVGREGGDADVLLVATRDIAEGEALTRDYTRAPRLPGDTSDGPLRLLLQFGLPPAAWVQPDE</sequence>
<dbReference type="PaxDb" id="2903-EOD19651"/>